<gene>
    <name evidence="1" type="ORF">TWF718_001876</name>
</gene>
<organism evidence="1 2">
    <name type="scientific">Orbilia javanica</name>
    <dbReference type="NCBI Taxonomy" id="47235"/>
    <lineage>
        <taxon>Eukaryota</taxon>
        <taxon>Fungi</taxon>
        <taxon>Dikarya</taxon>
        <taxon>Ascomycota</taxon>
        <taxon>Pezizomycotina</taxon>
        <taxon>Orbiliomycetes</taxon>
        <taxon>Orbiliales</taxon>
        <taxon>Orbiliaceae</taxon>
        <taxon>Orbilia</taxon>
    </lineage>
</organism>
<protein>
    <submittedName>
        <fullName evidence="1">Uncharacterized protein</fullName>
    </submittedName>
</protein>
<keyword evidence="2" id="KW-1185">Reference proteome</keyword>
<sequence>MVLDTGIASGCITQTSVGPISKMLHRWLESQELSGWPFHLPTDQPFESTSDLDTLLSKLPSSPPPSVDFKSEDFLDPMQTPKLLLDHARHEYWNTLWKMAIITRCICNQLFSLGNPEDINLSYTRMPTKEHRPYFKPTYGPTAQIYIKPPRFEDNLIPPLLRELSDAIARNWLNKGYILLNAGRIASGAQLVLRHIYHLSCFTIDQCHRYRNDVLLGLWKQFMANIAAGESRSLVPPPFSTISEFFGVFLAFENPHEPPRYFPNSHPDVQYLITTNFSDPHESKKYQLLKSEDEQILQKHLTSRQTAIRNKQWETAIAITDHVLSSTYPGVEETKRWLAVKAYLSAITKDWNTSITIQELLQHEPLNTNDRLRLEVYFTNAITALSHQKNLDAARKFCSAAVQLPEFVIPENERICDRKNADILYAVLYPDAEGIVENKEDHIRRLQKALSAWGQGGHLFEPGAPFHSIMGTPVQHLL</sequence>
<reference evidence="1 2" key="1">
    <citation type="submission" date="2019-10" db="EMBL/GenBank/DDBJ databases">
        <authorList>
            <person name="Palmer J.M."/>
        </authorList>
    </citation>
    <scope>NUCLEOTIDE SEQUENCE [LARGE SCALE GENOMIC DNA]</scope>
    <source>
        <strain evidence="1 2">TWF718</strain>
    </source>
</reference>
<evidence type="ECO:0000313" key="1">
    <source>
        <dbReference type="EMBL" id="KAK6357568.1"/>
    </source>
</evidence>
<dbReference type="Proteomes" id="UP001313282">
    <property type="component" value="Unassembled WGS sequence"/>
</dbReference>
<name>A0AAN8RNR2_9PEZI</name>
<dbReference type="AlphaFoldDB" id="A0AAN8RNR2"/>
<accession>A0AAN8RNR2</accession>
<proteinExistence type="predicted"/>
<evidence type="ECO:0000313" key="2">
    <source>
        <dbReference type="Proteomes" id="UP001313282"/>
    </source>
</evidence>
<dbReference type="EMBL" id="JAVHNR010000001">
    <property type="protein sequence ID" value="KAK6357568.1"/>
    <property type="molecule type" value="Genomic_DNA"/>
</dbReference>
<comment type="caution">
    <text evidence="1">The sequence shown here is derived from an EMBL/GenBank/DDBJ whole genome shotgun (WGS) entry which is preliminary data.</text>
</comment>